<comment type="caution">
    <text evidence="2">The sequence shown here is derived from an EMBL/GenBank/DDBJ whole genome shotgun (WGS) entry which is preliminary data.</text>
</comment>
<dbReference type="AlphaFoldDB" id="A0A7J7MRY7"/>
<dbReference type="EMBL" id="JACGCM010001275">
    <property type="protein sequence ID" value="KAF6157562.1"/>
    <property type="molecule type" value="Genomic_DNA"/>
</dbReference>
<accession>A0A7J7MRY7</accession>
<name>A0A7J7MRY7_9MAGN</name>
<evidence type="ECO:0000313" key="2">
    <source>
        <dbReference type="EMBL" id="KAF6157562.1"/>
    </source>
</evidence>
<feature type="region of interest" description="Disordered" evidence="1">
    <location>
        <begin position="1"/>
        <end position="22"/>
    </location>
</feature>
<gene>
    <name evidence="2" type="ORF">GIB67_004500</name>
</gene>
<feature type="compositionally biased region" description="Basic residues" evidence="1">
    <location>
        <begin position="1"/>
        <end position="10"/>
    </location>
</feature>
<evidence type="ECO:0000313" key="3">
    <source>
        <dbReference type="Proteomes" id="UP000541444"/>
    </source>
</evidence>
<reference evidence="2 3" key="1">
    <citation type="journal article" date="2020" name="IScience">
        <title>Genome Sequencing of the Endangered Kingdonia uniflora (Circaeasteraceae, Ranunculales) Reveals Potential Mechanisms of Evolutionary Specialization.</title>
        <authorList>
            <person name="Sun Y."/>
            <person name="Deng T."/>
            <person name="Zhang A."/>
            <person name="Moore M.J."/>
            <person name="Landis J.B."/>
            <person name="Lin N."/>
            <person name="Zhang H."/>
            <person name="Zhang X."/>
            <person name="Huang J."/>
            <person name="Zhang X."/>
            <person name="Sun H."/>
            <person name="Wang H."/>
        </authorList>
    </citation>
    <scope>NUCLEOTIDE SEQUENCE [LARGE SCALE GENOMIC DNA]</scope>
    <source>
        <strain evidence="2">TB1705</strain>
        <tissue evidence="2">Leaf</tissue>
    </source>
</reference>
<dbReference type="Proteomes" id="UP000541444">
    <property type="component" value="Unassembled WGS sequence"/>
</dbReference>
<keyword evidence="3" id="KW-1185">Reference proteome</keyword>
<evidence type="ECO:0000256" key="1">
    <source>
        <dbReference type="SAM" id="MobiDB-lite"/>
    </source>
</evidence>
<feature type="non-terminal residue" evidence="2">
    <location>
        <position position="1"/>
    </location>
</feature>
<sequence>RIIKAYRNQKSHKEPPLSNCGRVKHKDNLQIRKNTNKMLMAADDHKHNCFIVSNPTRKFN</sequence>
<organism evidence="2 3">
    <name type="scientific">Kingdonia uniflora</name>
    <dbReference type="NCBI Taxonomy" id="39325"/>
    <lineage>
        <taxon>Eukaryota</taxon>
        <taxon>Viridiplantae</taxon>
        <taxon>Streptophyta</taxon>
        <taxon>Embryophyta</taxon>
        <taxon>Tracheophyta</taxon>
        <taxon>Spermatophyta</taxon>
        <taxon>Magnoliopsida</taxon>
        <taxon>Ranunculales</taxon>
        <taxon>Circaeasteraceae</taxon>
        <taxon>Kingdonia</taxon>
    </lineage>
</organism>
<proteinExistence type="predicted"/>
<protein>
    <submittedName>
        <fullName evidence="2">Uncharacterized protein</fullName>
    </submittedName>
</protein>